<name>A0AAV9WX34_9PEZI</name>
<proteinExistence type="predicted"/>
<evidence type="ECO:0000313" key="3">
    <source>
        <dbReference type="EMBL" id="KAK6528886.1"/>
    </source>
</evidence>
<keyword evidence="1" id="KW-0863">Zinc-finger</keyword>
<accession>A0AAV9WX34</accession>
<keyword evidence="4" id="KW-1185">Reference proteome</keyword>
<gene>
    <name evidence="3" type="ORF">TWF694_004117</name>
</gene>
<evidence type="ECO:0000313" key="4">
    <source>
        <dbReference type="Proteomes" id="UP001365542"/>
    </source>
</evidence>
<reference evidence="3 4" key="1">
    <citation type="submission" date="2019-10" db="EMBL/GenBank/DDBJ databases">
        <authorList>
            <person name="Palmer J.M."/>
        </authorList>
    </citation>
    <scope>NUCLEOTIDE SEQUENCE [LARGE SCALE GENOMIC DNA]</scope>
    <source>
        <strain evidence="3 4">TWF694</strain>
    </source>
</reference>
<protein>
    <recommendedName>
        <fullName evidence="2">SWIM-type domain-containing protein</fullName>
    </recommendedName>
</protein>
<keyword evidence="1" id="KW-0862">Zinc</keyword>
<dbReference type="InterPro" id="IPR007527">
    <property type="entry name" value="Znf_SWIM"/>
</dbReference>
<evidence type="ECO:0000259" key="2">
    <source>
        <dbReference type="PROSITE" id="PS50966"/>
    </source>
</evidence>
<comment type="caution">
    <text evidence="3">The sequence shown here is derived from an EMBL/GenBank/DDBJ whole genome shotgun (WGS) entry which is preliminary data.</text>
</comment>
<dbReference type="PROSITE" id="PS50966">
    <property type="entry name" value="ZF_SWIM"/>
    <property type="match status" value="1"/>
</dbReference>
<feature type="domain" description="SWIM-type" evidence="2">
    <location>
        <begin position="79"/>
        <end position="118"/>
    </location>
</feature>
<organism evidence="3 4">
    <name type="scientific">Orbilia ellipsospora</name>
    <dbReference type="NCBI Taxonomy" id="2528407"/>
    <lineage>
        <taxon>Eukaryota</taxon>
        <taxon>Fungi</taxon>
        <taxon>Dikarya</taxon>
        <taxon>Ascomycota</taxon>
        <taxon>Pezizomycotina</taxon>
        <taxon>Orbiliomycetes</taxon>
        <taxon>Orbiliales</taxon>
        <taxon>Orbiliaceae</taxon>
        <taxon>Orbilia</taxon>
    </lineage>
</organism>
<evidence type="ECO:0000256" key="1">
    <source>
        <dbReference type="PROSITE-ProRule" id="PRU00325"/>
    </source>
</evidence>
<dbReference type="Proteomes" id="UP001365542">
    <property type="component" value="Unassembled WGS sequence"/>
</dbReference>
<dbReference type="EMBL" id="JAVHJO010000014">
    <property type="protein sequence ID" value="KAK6528886.1"/>
    <property type="molecule type" value="Genomic_DNA"/>
</dbReference>
<sequence length="412" mass="47922">MASSRSSGRSRQGSPIKYIEGKAAIYNNQWLPKDQWNWARDGIEHSDYYVTCKEGRNHLSFNLVPVSQMESRRAEVPKAKVSLGPEDSKYKFPTCTCPDFMNEERACRHVFWVLDNTLSYRGHPVDEDGSLSLRFDGHCLGTPSEPFYQIQAIGLASIAQAKGWTFSGTGQWAVPAQTRDMLRHFDQSTEYSASRYSDEYLSTSPDLSGAVYRLAISKPRFFTDLREEAPVDPCTKTYFRLLNSKIDRTFQRWIHYTRTGMPRLDYRDDENMSAPNVVHTSDMLRRYVYDIETAICERGPLSYDNKCRAFELLLKMLETVIDMDLNTHDSQYRPHNVEVFGETERERNIYKRLIGTYSEGYDNFAIYAMRRIPEAGKAFLPRLYRHQEWIHRTAYGEYVAEFDLLCQDIENC</sequence>
<dbReference type="GO" id="GO:0008270">
    <property type="term" value="F:zinc ion binding"/>
    <property type="evidence" value="ECO:0007669"/>
    <property type="project" value="UniProtKB-KW"/>
</dbReference>
<keyword evidence="1" id="KW-0479">Metal-binding</keyword>
<dbReference type="AlphaFoldDB" id="A0AAV9WX34"/>